<dbReference type="Proteomes" id="UP000199051">
    <property type="component" value="Unassembled WGS sequence"/>
</dbReference>
<dbReference type="GO" id="GO:0005524">
    <property type="term" value="F:ATP binding"/>
    <property type="evidence" value="ECO:0007669"/>
    <property type="project" value="UniProtKB-KW"/>
</dbReference>
<dbReference type="GO" id="GO:0004814">
    <property type="term" value="F:arginine-tRNA ligase activity"/>
    <property type="evidence" value="ECO:0007669"/>
    <property type="project" value="UniProtKB-EC"/>
</dbReference>
<accession>A0A1H9NUV8</accession>
<dbReference type="PANTHER" id="PTHR11956:SF5">
    <property type="entry name" value="ARGININE--TRNA LIGASE, CYTOPLASMIC"/>
    <property type="match status" value="1"/>
</dbReference>
<sequence length="286" mass="30750">MTPAVLADLVRSAAVRVLDDRGLDTGAIPDDVAVTRPRDRNRGDYATAVALRAAGPLGVPPRLLAHWLADELVTHSAVAEAEVAGAGYVNLWLTAETRADAVRRAIDSPALPTREITLPATVRTTTGEIAMADLVDEVGADAARFAALSDSTVDVDVLRARTEENPFHCVRYVHALLSSLIRNGERLGVVPTTVDVDLLDHPDEIDLARTIAEFPDAVTGPPARTVRYLRRLADQAWDFTDHHHVLPQGDEEPRRGHDALLALCAGARQVLAHGLGQLGITAPQRL</sequence>
<dbReference type="GO" id="GO:0005737">
    <property type="term" value="C:cytoplasm"/>
    <property type="evidence" value="ECO:0007669"/>
    <property type="project" value="InterPro"/>
</dbReference>
<keyword evidence="8" id="KW-0030">Aminoacyl-tRNA synthetase</keyword>
<evidence type="ECO:0000259" key="6">
    <source>
        <dbReference type="SMART" id="SM00836"/>
    </source>
</evidence>
<feature type="domain" description="DALR anticodon binding" evidence="6">
    <location>
        <begin position="170"/>
        <end position="286"/>
    </location>
</feature>
<gene>
    <name evidence="8" type="ORF">SAMN04487818_103146</name>
</gene>
<protein>
    <recommendedName>
        <fullName evidence="1">arginine--tRNA ligase</fullName>
        <ecNumber evidence="1">6.1.1.19</ecNumber>
    </recommendedName>
</protein>
<dbReference type="SUPFAM" id="SSF55190">
    <property type="entry name" value="Arginyl-tRNA synthetase (ArgRS), N-terminal 'additional' domain"/>
    <property type="match status" value="1"/>
</dbReference>
<evidence type="ECO:0000259" key="7">
    <source>
        <dbReference type="SMART" id="SM01016"/>
    </source>
</evidence>
<dbReference type="InterPro" id="IPR009080">
    <property type="entry name" value="tRNAsynth_Ia_anticodon-bd"/>
</dbReference>
<dbReference type="SMART" id="SM01016">
    <property type="entry name" value="Arg_tRNA_synt_N"/>
    <property type="match status" value="1"/>
</dbReference>
<evidence type="ECO:0000256" key="1">
    <source>
        <dbReference type="ARBA" id="ARBA00012837"/>
    </source>
</evidence>
<feature type="domain" description="Arginyl tRNA synthetase N-terminal" evidence="7">
    <location>
        <begin position="4"/>
        <end position="93"/>
    </location>
</feature>
<evidence type="ECO:0000256" key="4">
    <source>
        <dbReference type="ARBA" id="ARBA00022840"/>
    </source>
</evidence>
<evidence type="ECO:0000256" key="3">
    <source>
        <dbReference type="ARBA" id="ARBA00022741"/>
    </source>
</evidence>
<dbReference type="Gene3D" id="3.30.1360.70">
    <property type="entry name" value="Arginyl tRNA synthetase N-terminal domain"/>
    <property type="match status" value="1"/>
</dbReference>
<keyword evidence="3" id="KW-0547">Nucleotide-binding</keyword>
<dbReference type="STRING" id="155974.SAMN04487818_103146"/>
<evidence type="ECO:0000313" key="9">
    <source>
        <dbReference type="Proteomes" id="UP000199051"/>
    </source>
</evidence>
<reference evidence="9" key="1">
    <citation type="submission" date="2016-10" db="EMBL/GenBank/DDBJ databases">
        <authorList>
            <person name="Varghese N."/>
            <person name="Submissions S."/>
        </authorList>
    </citation>
    <scope>NUCLEOTIDE SEQUENCE [LARGE SCALE GENOMIC DNA]</scope>
    <source>
        <strain evidence="9">DSM 44260</strain>
    </source>
</reference>
<dbReference type="Pfam" id="PF03485">
    <property type="entry name" value="Arg_tRNA_synt_N"/>
    <property type="match status" value="1"/>
</dbReference>
<evidence type="ECO:0000256" key="5">
    <source>
        <dbReference type="ARBA" id="ARBA00049339"/>
    </source>
</evidence>
<dbReference type="GO" id="GO:0006420">
    <property type="term" value="P:arginyl-tRNA aminoacylation"/>
    <property type="evidence" value="ECO:0007669"/>
    <property type="project" value="InterPro"/>
</dbReference>
<dbReference type="InterPro" id="IPR001278">
    <property type="entry name" value="Arg-tRNA-ligase"/>
</dbReference>
<comment type="catalytic activity">
    <reaction evidence="5">
        <text>tRNA(Arg) + L-arginine + ATP = L-arginyl-tRNA(Arg) + AMP + diphosphate</text>
        <dbReference type="Rhea" id="RHEA:20301"/>
        <dbReference type="Rhea" id="RHEA-COMP:9658"/>
        <dbReference type="Rhea" id="RHEA-COMP:9673"/>
        <dbReference type="ChEBI" id="CHEBI:30616"/>
        <dbReference type="ChEBI" id="CHEBI:32682"/>
        <dbReference type="ChEBI" id="CHEBI:33019"/>
        <dbReference type="ChEBI" id="CHEBI:78442"/>
        <dbReference type="ChEBI" id="CHEBI:78513"/>
        <dbReference type="ChEBI" id="CHEBI:456215"/>
        <dbReference type="EC" id="6.1.1.19"/>
    </reaction>
</comment>
<name>A0A1H9NUV8_9PSEU</name>
<dbReference type="RefSeq" id="WP_092775614.1">
    <property type="nucleotide sequence ID" value="NZ_FOGI01000003.1"/>
</dbReference>
<dbReference type="InterPro" id="IPR008909">
    <property type="entry name" value="DALR_anticod-bd"/>
</dbReference>
<dbReference type="PANTHER" id="PTHR11956">
    <property type="entry name" value="ARGINYL-TRNA SYNTHETASE"/>
    <property type="match status" value="1"/>
</dbReference>
<evidence type="ECO:0000313" key="8">
    <source>
        <dbReference type="EMBL" id="SER39688.1"/>
    </source>
</evidence>
<proteinExistence type="predicted"/>
<evidence type="ECO:0000256" key="2">
    <source>
        <dbReference type="ARBA" id="ARBA00022598"/>
    </source>
</evidence>
<dbReference type="EMBL" id="FOGI01000003">
    <property type="protein sequence ID" value="SER39688.1"/>
    <property type="molecule type" value="Genomic_DNA"/>
</dbReference>
<dbReference type="Pfam" id="PF05746">
    <property type="entry name" value="DALR_1"/>
    <property type="match status" value="1"/>
</dbReference>
<dbReference type="Gene3D" id="1.10.730.10">
    <property type="entry name" value="Isoleucyl-tRNA Synthetase, Domain 1"/>
    <property type="match status" value="1"/>
</dbReference>
<keyword evidence="4" id="KW-0067">ATP-binding</keyword>
<dbReference type="AlphaFoldDB" id="A0A1H9NUV8"/>
<keyword evidence="2" id="KW-0436">Ligase</keyword>
<dbReference type="InterPro" id="IPR005148">
    <property type="entry name" value="Arg-tRNA-synth_N"/>
</dbReference>
<dbReference type="SUPFAM" id="SSF47323">
    <property type="entry name" value="Anticodon-binding domain of a subclass of class I aminoacyl-tRNA synthetases"/>
    <property type="match status" value="1"/>
</dbReference>
<keyword evidence="9" id="KW-1185">Reference proteome</keyword>
<organism evidence="8 9">
    <name type="scientific">Actinokineospora terrae</name>
    <dbReference type="NCBI Taxonomy" id="155974"/>
    <lineage>
        <taxon>Bacteria</taxon>
        <taxon>Bacillati</taxon>
        <taxon>Actinomycetota</taxon>
        <taxon>Actinomycetes</taxon>
        <taxon>Pseudonocardiales</taxon>
        <taxon>Pseudonocardiaceae</taxon>
        <taxon>Actinokineospora</taxon>
    </lineage>
</organism>
<dbReference type="InterPro" id="IPR036695">
    <property type="entry name" value="Arg-tRNA-synth_N_sf"/>
</dbReference>
<dbReference type="SMART" id="SM00836">
    <property type="entry name" value="DALR_1"/>
    <property type="match status" value="1"/>
</dbReference>
<dbReference type="EC" id="6.1.1.19" evidence="1"/>